<evidence type="ECO:0000313" key="3">
    <source>
        <dbReference type="EMBL" id="KAK4230675.1"/>
    </source>
</evidence>
<gene>
    <name evidence="3" type="ORF">QBC38DRAFT_452006</name>
</gene>
<keyword evidence="2" id="KW-0732">Signal</keyword>
<feature type="signal peptide" evidence="2">
    <location>
        <begin position="1"/>
        <end position="17"/>
    </location>
</feature>
<feature type="chain" id="PRO_5042892644" description="Extracellular matrix protein" evidence="2">
    <location>
        <begin position="18"/>
        <end position="208"/>
    </location>
</feature>
<evidence type="ECO:0000256" key="1">
    <source>
        <dbReference type="SAM" id="MobiDB-lite"/>
    </source>
</evidence>
<evidence type="ECO:0000313" key="4">
    <source>
        <dbReference type="Proteomes" id="UP001301958"/>
    </source>
</evidence>
<dbReference type="Proteomes" id="UP001301958">
    <property type="component" value="Unassembled WGS sequence"/>
</dbReference>
<evidence type="ECO:0008006" key="5">
    <source>
        <dbReference type="Google" id="ProtNLM"/>
    </source>
</evidence>
<keyword evidence="4" id="KW-1185">Reference proteome</keyword>
<feature type="region of interest" description="Disordered" evidence="1">
    <location>
        <begin position="109"/>
        <end position="188"/>
    </location>
</feature>
<comment type="caution">
    <text evidence="3">The sequence shown here is derived from an EMBL/GenBank/DDBJ whole genome shotgun (WGS) entry which is preliminary data.</text>
</comment>
<dbReference type="InterPro" id="IPR052982">
    <property type="entry name" value="SRP1/TIP1-like"/>
</dbReference>
<dbReference type="PANTHER" id="PTHR40633:SF1">
    <property type="entry name" value="GPI ANCHORED SERINE-THREONINE RICH PROTEIN (AFU_ORTHOLOGUE AFUA_1G03630)"/>
    <property type="match status" value="1"/>
</dbReference>
<reference evidence="3" key="1">
    <citation type="journal article" date="2023" name="Mol. Phylogenet. Evol.">
        <title>Genome-scale phylogeny and comparative genomics of the fungal order Sordariales.</title>
        <authorList>
            <person name="Hensen N."/>
            <person name="Bonometti L."/>
            <person name="Westerberg I."/>
            <person name="Brannstrom I.O."/>
            <person name="Guillou S."/>
            <person name="Cros-Aarteil S."/>
            <person name="Calhoun S."/>
            <person name="Haridas S."/>
            <person name="Kuo A."/>
            <person name="Mondo S."/>
            <person name="Pangilinan J."/>
            <person name="Riley R."/>
            <person name="LaButti K."/>
            <person name="Andreopoulos B."/>
            <person name="Lipzen A."/>
            <person name="Chen C."/>
            <person name="Yan M."/>
            <person name="Daum C."/>
            <person name="Ng V."/>
            <person name="Clum A."/>
            <person name="Steindorff A."/>
            <person name="Ohm R.A."/>
            <person name="Martin F."/>
            <person name="Silar P."/>
            <person name="Natvig D.O."/>
            <person name="Lalanne C."/>
            <person name="Gautier V."/>
            <person name="Ament-Velasquez S.L."/>
            <person name="Kruys A."/>
            <person name="Hutchinson M.I."/>
            <person name="Powell A.J."/>
            <person name="Barry K."/>
            <person name="Miller A.N."/>
            <person name="Grigoriev I.V."/>
            <person name="Debuchy R."/>
            <person name="Gladieux P."/>
            <person name="Hiltunen Thoren M."/>
            <person name="Johannesson H."/>
        </authorList>
    </citation>
    <scope>NUCLEOTIDE SEQUENCE</scope>
    <source>
        <strain evidence="3">CBS 990.96</strain>
    </source>
</reference>
<evidence type="ECO:0000256" key="2">
    <source>
        <dbReference type="SAM" id="SignalP"/>
    </source>
</evidence>
<accession>A0AAN7H713</accession>
<dbReference type="EMBL" id="MU865297">
    <property type="protein sequence ID" value="KAK4230675.1"/>
    <property type="molecule type" value="Genomic_DNA"/>
</dbReference>
<dbReference type="PANTHER" id="PTHR40633">
    <property type="entry name" value="MATRIX PROTEIN, PUTATIVE (AFU_ORTHOLOGUE AFUA_8G05410)-RELATED"/>
    <property type="match status" value="1"/>
</dbReference>
<reference evidence="3" key="2">
    <citation type="submission" date="2023-05" db="EMBL/GenBank/DDBJ databases">
        <authorList>
            <consortium name="Lawrence Berkeley National Laboratory"/>
            <person name="Steindorff A."/>
            <person name="Hensen N."/>
            <person name="Bonometti L."/>
            <person name="Westerberg I."/>
            <person name="Brannstrom I.O."/>
            <person name="Guillou S."/>
            <person name="Cros-Aarteil S."/>
            <person name="Calhoun S."/>
            <person name="Haridas S."/>
            <person name="Kuo A."/>
            <person name="Mondo S."/>
            <person name="Pangilinan J."/>
            <person name="Riley R."/>
            <person name="Labutti K."/>
            <person name="Andreopoulos B."/>
            <person name="Lipzen A."/>
            <person name="Chen C."/>
            <person name="Yanf M."/>
            <person name="Daum C."/>
            <person name="Ng V."/>
            <person name="Clum A."/>
            <person name="Ohm R."/>
            <person name="Martin F."/>
            <person name="Silar P."/>
            <person name="Natvig D."/>
            <person name="Lalanne C."/>
            <person name="Gautier V."/>
            <person name="Ament-Velasquez S.L."/>
            <person name="Kruys A."/>
            <person name="Hutchinson M.I."/>
            <person name="Powell A.J."/>
            <person name="Barry K."/>
            <person name="Miller A.N."/>
            <person name="Grigoriev I.V."/>
            <person name="Debuchy R."/>
            <person name="Gladieux P."/>
            <person name="Thoren M.H."/>
            <person name="Johannesson H."/>
        </authorList>
    </citation>
    <scope>NUCLEOTIDE SEQUENCE</scope>
    <source>
        <strain evidence="3">CBS 990.96</strain>
    </source>
</reference>
<sequence>MKFSVATVAAFAALVLAKPEFTNSSFNGVEEGKPFTLTWRNAQGTVTIDVITGEDEGSLSPVAVQTVTITTGESGSVTYTPSNLPSGKYAFRIRDESGDGPNYSKLIDYTGTGPVTTATSKTTTVTKTSTSASSTETTETETETTTQTSSVTTSASHSHSTTLTTSTSATSAPAATTAPPPPNNNNGQRFTSSLALVLGTVAALVFFN</sequence>
<feature type="compositionally biased region" description="Low complexity" evidence="1">
    <location>
        <begin position="110"/>
        <end position="177"/>
    </location>
</feature>
<protein>
    <recommendedName>
        <fullName evidence="5">Extracellular matrix protein</fullName>
    </recommendedName>
</protein>
<dbReference type="AlphaFoldDB" id="A0AAN7H713"/>
<proteinExistence type="predicted"/>
<name>A0AAN7H713_9PEZI</name>
<organism evidence="3 4">
    <name type="scientific">Podospora fimiseda</name>
    <dbReference type="NCBI Taxonomy" id="252190"/>
    <lineage>
        <taxon>Eukaryota</taxon>
        <taxon>Fungi</taxon>
        <taxon>Dikarya</taxon>
        <taxon>Ascomycota</taxon>
        <taxon>Pezizomycotina</taxon>
        <taxon>Sordariomycetes</taxon>
        <taxon>Sordariomycetidae</taxon>
        <taxon>Sordariales</taxon>
        <taxon>Podosporaceae</taxon>
        <taxon>Podospora</taxon>
    </lineage>
</organism>